<evidence type="ECO:0000256" key="1">
    <source>
        <dbReference type="ARBA" id="ARBA00022614"/>
    </source>
</evidence>
<dbReference type="InterPro" id="IPR054547">
    <property type="entry name" value="NNH1"/>
</dbReference>
<evidence type="ECO:0000256" key="2">
    <source>
        <dbReference type="ARBA" id="ARBA00022737"/>
    </source>
</evidence>
<gene>
    <name evidence="6" type="ORF">ACFP1K_03720</name>
</gene>
<accession>A0ABW1NBQ6</accession>
<keyword evidence="4" id="KW-0067">ATP-binding</keyword>
<dbReference type="InterPro" id="IPR001611">
    <property type="entry name" value="Leu-rich_rpt"/>
</dbReference>
<dbReference type="PANTHER" id="PTHR46312:SF2">
    <property type="entry name" value="NUCLEOTIDE-BINDING OLIGOMERIZATION DOMAIN-CONTAINING PROTEIN 2-LIKE"/>
    <property type="match status" value="1"/>
</dbReference>
<dbReference type="InterPro" id="IPR007111">
    <property type="entry name" value="NACHT_NTPase"/>
</dbReference>
<protein>
    <submittedName>
        <fullName evidence="6">NACHT domain-containing protein</fullName>
    </submittedName>
</protein>
<evidence type="ECO:0000313" key="6">
    <source>
        <dbReference type="EMBL" id="MFC6080252.1"/>
    </source>
</evidence>
<keyword evidence="7" id="KW-1185">Reference proteome</keyword>
<reference evidence="7" key="1">
    <citation type="journal article" date="2019" name="Int. J. Syst. Evol. Microbiol.">
        <title>The Global Catalogue of Microorganisms (GCM) 10K type strain sequencing project: providing services to taxonomists for standard genome sequencing and annotation.</title>
        <authorList>
            <consortium name="The Broad Institute Genomics Platform"/>
            <consortium name="The Broad Institute Genome Sequencing Center for Infectious Disease"/>
            <person name="Wu L."/>
            <person name="Ma J."/>
        </authorList>
    </citation>
    <scope>NUCLEOTIDE SEQUENCE [LARGE SCALE GENOMIC DNA]</scope>
    <source>
        <strain evidence="7">JCM 30346</strain>
    </source>
</reference>
<dbReference type="Gene3D" id="3.40.50.300">
    <property type="entry name" value="P-loop containing nucleotide triphosphate hydrolases"/>
    <property type="match status" value="1"/>
</dbReference>
<keyword evidence="2" id="KW-0677">Repeat</keyword>
<feature type="domain" description="NACHT" evidence="5">
    <location>
        <begin position="289"/>
        <end position="500"/>
    </location>
</feature>
<dbReference type="PRINTS" id="PR00364">
    <property type="entry name" value="DISEASERSIST"/>
</dbReference>
<evidence type="ECO:0000259" key="5">
    <source>
        <dbReference type="PROSITE" id="PS50837"/>
    </source>
</evidence>
<dbReference type="InterPro" id="IPR025875">
    <property type="entry name" value="Leu-rich_rpt_4"/>
</dbReference>
<dbReference type="Pfam" id="PF12799">
    <property type="entry name" value="LRR_4"/>
    <property type="match status" value="1"/>
</dbReference>
<dbReference type="Gene3D" id="3.80.10.10">
    <property type="entry name" value="Ribonuclease Inhibitor"/>
    <property type="match status" value="1"/>
</dbReference>
<dbReference type="Pfam" id="PF22733">
    <property type="entry name" value="NNH1"/>
    <property type="match status" value="1"/>
</dbReference>
<sequence length="1116" mass="122764">MVNEDDAQGELAAAVITAVFKVLLPDVATRVEGLAEVARIIRGRRGSRREENYLHRRLLDAADVLAGKLSEAEGALFSRGVEAGEKEAAIAGVMGALQEVRLSKAEVVGSGLSEGVLVGRVEGVAARLWREAGVSEAGVSYGRLYLLESCRSVVQLVRDLPEFRDELLEHNAQISRRVLELLERSLDTLALPRHRAGTEDEHERFEDDYLHDVVSTYKDCELFGLNVPRELRQQPVDIAYITLTTSGTTAPVGPLGREIPESAQVAWQGPFTARVDAALARVCPPGAGARILLTGTAGSGKTTAMQWLAIMCARRRLPPVLRRWNGRVPFVVQLRNVFRGPATVDPVEEDLIAAAKYRIRSMPGDWISRRLESGRALILLDGFDELSALHRRDAEIWIRKLMDASPRSDIIVTSRLEGVDRQRFVRDGFTHLQLQPMDHADIRRCVDAWFVALLKNTDPALHADYVDSKRRLLTDLERRAALRELAETPLLCAMLCAFYAYKLSASGPQSRSELYKGVVGTLVHARDMERKALLGDMTQKEKLSLLQSVARHMTDRSAVVIGISPADAVKPPAATRTGAGARGRSSAGEDVAAELSAVEVVEVALRDARHINLTAREALDQLLARSVVFRQVSRSEADFAHRSFQEYLAAEDYVITESFQELTRHIGSPQWHRVISFAAGSLSKPAADRLLQAMIRWIDTAADPRPLILLLAECVNAAVRVAPEVVAEVTLRLARILPPRTFTEAEAVAHGGEGLLYALDQYADRDPLTVAACVRTAALIGGMKALDVISAYSRVPHAAEVAQEIVEDWRYFDAEDYVDRVLTHMDLSRQVVRVSSPQAFLAAGRLTRLTRVRLEAVERLPDLHHWRRLDGLHELHAGSCPGLHTLHGVEALTGLRRLNLSGNPQLTDLTPLAGLPWLRELYLAGNLSLTSGAALGNLAELRVLRLDGCRKLTAAPEIAGLERLQTLTLLRCGIDHLDFTGTLTDLRMLRASELKHLRDLHPLSGAKRLRVLELTDCSALTTGEGIEGLTALEELDLSGSGLGDLDFAESLTGLRVLRLSRCRYLRDVSALTLLPGLEVVRLPPQIPFTEVERLQDECPDLAIEHEPPQFVGEAGA</sequence>
<keyword evidence="3" id="KW-0547">Nucleotide-binding</keyword>
<comment type="caution">
    <text evidence="6">The sequence shown here is derived from an EMBL/GenBank/DDBJ whole genome shotgun (WGS) entry which is preliminary data.</text>
</comment>
<evidence type="ECO:0000313" key="7">
    <source>
        <dbReference type="Proteomes" id="UP001596137"/>
    </source>
</evidence>
<dbReference type="EMBL" id="JBHSRF010000003">
    <property type="protein sequence ID" value="MFC6080252.1"/>
    <property type="molecule type" value="Genomic_DNA"/>
</dbReference>
<evidence type="ECO:0000256" key="4">
    <source>
        <dbReference type="ARBA" id="ARBA00022840"/>
    </source>
</evidence>
<dbReference type="SUPFAM" id="SSF52540">
    <property type="entry name" value="P-loop containing nucleoside triphosphate hydrolases"/>
    <property type="match status" value="1"/>
</dbReference>
<dbReference type="Proteomes" id="UP001596137">
    <property type="component" value="Unassembled WGS sequence"/>
</dbReference>
<name>A0ABW1NBQ6_9ACTN</name>
<proteinExistence type="predicted"/>
<dbReference type="PROSITE" id="PS51450">
    <property type="entry name" value="LRR"/>
    <property type="match status" value="1"/>
</dbReference>
<dbReference type="PANTHER" id="PTHR46312">
    <property type="entry name" value="NACHT DOMAIN-CONTAINING PROTEIN"/>
    <property type="match status" value="1"/>
</dbReference>
<dbReference type="SUPFAM" id="SSF52058">
    <property type="entry name" value="L domain-like"/>
    <property type="match status" value="1"/>
</dbReference>
<keyword evidence="1" id="KW-0433">Leucine-rich repeat</keyword>
<organism evidence="6 7">
    <name type="scientific">Sphaerisporangium aureirubrum</name>
    <dbReference type="NCBI Taxonomy" id="1544736"/>
    <lineage>
        <taxon>Bacteria</taxon>
        <taxon>Bacillati</taxon>
        <taxon>Actinomycetota</taxon>
        <taxon>Actinomycetes</taxon>
        <taxon>Streptosporangiales</taxon>
        <taxon>Streptosporangiaceae</taxon>
        <taxon>Sphaerisporangium</taxon>
    </lineage>
</organism>
<dbReference type="RefSeq" id="WP_380747027.1">
    <property type="nucleotide sequence ID" value="NZ_JBHSRF010000003.1"/>
</dbReference>
<evidence type="ECO:0000256" key="3">
    <source>
        <dbReference type="ARBA" id="ARBA00022741"/>
    </source>
</evidence>
<dbReference type="InterPro" id="IPR032675">
    <property type="entry name" value="LRR_dom_sf"/>
</dbReference>
<dbReference type="InterPro" id="IPR027417">
    <property type="entry name" value="P-loop_NTPase"/>
</dbReference>
<dbReference type="Pfam" id="PF05729">
    <property type="entry name" value="NACHT"/>
    <property type="match status" value="1"/>
</dbReference>
<dbReference type="PROSITE" id="PS50837">
    <property type="entry name" value="NACHT"/>
    <property type="match status" value="1"/>
</dbReference>